<dbReference type="STRING" id="1798525.A3G90_00700"/>
<evidence type="ECO:0000313" key="3">
    <source>
        <dbReference type="Proteomes" id="UP000177325"/>
    </source>
</evidence>
<name>A0A1F6FFH3_9BACT</name>
<feature type="compositionally biased region" description="Low complexity" evidence="1">
    <location>
        <begin position="150"/>
        <end position="162"/>
    </location>
</feature>
<feature type="region of interest" description="Disordered" evidence="1">
    <location>
        <begin position="143"/>
        <end position="169"/>
    </location>
</feature>
<dbReference type="Proteomes" id="UP000177325">
    <property type="component" value="Unassembled WGS sequence"/>
</dbReference>
<gene>
    <name evidence="2" type="ORF">A3G90_00700</name>
</gene>
<evidence type="ECO:0000256" key="1">
    <source>
        <dbReference type="SAM" id="MobiDB-lite"/>
    </source>
</evidence>
<comment type="caution">
    <text evidence="2">The sequence shown here is derived from an EMBL/GenBank/DDBJ whole genome shotgun (WGS) entry which is preliminary data.</text>
</comment>
<reference evidence="2 3" key="1">
    <citation type="journal article" date="2016" name="Nat. Commun.">
        <title>Thousands of microbial genomes shed light on interconnected biogeochemical processes in an aquifer system.</title>
        <authorList>
            <person name="Anantharaman K."/>
            <person name="Brown C.T."/>
            <person name="Hug L.A."/>
            <person name="Sharon I."/>
            <person name="Castelle C.J."/>
            <person name="Probst A.J."/>
            <person name="Thomas B.C."/>
            <person name="Singh A."/>
            <person name="Wilkins M.J."/>
            <person name="Karaoz U."/>
            <person name="Brodie E.L."/>
            <person name="Williams K.H."/>
            <person name="Hubbard S.S."/>
            <person name="Banfield J.F."/>
        </authorList>
    </citation>
    <scope>NUCLEOTIDE SEQUENCE [LARGE SCALE GENOMIC DNA]</scope>
</reference>
<dbReference type="AlphaFoldDB" id="A0A1F6FFH3"/>
<sequence>MSTIDLQQRLEQLPELYREYVLSNLPRVVTDTFSEYHELDENKTLALENGFALYLLFFLTRNEFIEFIVAECAIEKGTAGVLVSAMHTALPDDIRKLHEDISAMAFEETPARVTPPSLSIQEDLAEIEKSLHQINPVRTMASDGKQIGYSSTTEDTYTSSQSNIIDENK</sequence>
<proteinExistence type="predicted"/>
<dbReference type="EMBL" id="MFMM01000001">
    <property type="protein sequence ID" value="OGG84594.1"/>
    <property type="molecule type" value="Genomic_DNA"/>
</dbReference>
<organism evidence="2 3">
    <name type="scientific">Candidatus Kaiserbacteria bacterium RIFCSPLOWO2_12_FULL_45_26</name>
    <dbReference type="NCBI Taxonomy" id="1798525"/>
    <lineage>
        <taxon>Bacteria</taxon>
        <taxon>Candidatus Kaiseribacteriota</taxon>
    </lineage>
</organism>
<accession>A0A1F6FFH3</accession>
<evidence type="ECO:0000313" key="2">
    <source>
        <dbReference type="EMBL" id="OGG84594.1"/>
    </source>
</evidence>
<protein>
    <submittedName>
        <fullName evidence="2">Uncharacterized protein</fullName>
    </submittedName>
</protein>